<dbReference type="AlphaFoldDB" id="A0A8H3YCC8"/>
<evidence type="ECO:0000313" key="2">
    <source>
        <dbReference type="Proteomes" id="UP000620104"/>
    </source>
</evidence>
<dbReference type="OrthoDB" id="2591731at2759"/>
<dbReference type="Proteomes" id="UP000620104">
    <property type="component" value="Unassembled WGS sequence"/>
</dbReference>
<protein>
    <submittedName>
        <fullName evidence="1">Uncharacterized protein</fullName>
    </submittedName>
</protein>
<dbReference type="EMBL" id="BLZA01000007">
    <property type="protein sequence ID" value="GHJ84175.1"/>
    <property type="molecule type" value="Genomic_DNA"/>
</dbReference>
<gene>
    <name evidence="1" type="ORF">NliqN6_0577</name>
</gene>
<proteinExistence type="predicted"/>
<name>A0A8H3YCC8_9TREE</name>
<comment type="caution">
    <text evidence="1">The sequence shown here is derived from an EMBL/GenBank/DDBJ whole genome shotgun (WGS) entry which is preliminary data.</text>
</comment>
<organism evidence="1 2">
    <name type="scientific">Naganishia liquefaciens</name>
    <dbReference type="NCBI Taxonomy" id="104408"/>
    <lineage>
        <taxon>Eukaryota</taxon>
        <taxon>Fungi</taxon>
        <taxon>Dikarya</taxon>
        <taxon>Basidiomycota</taxon>
        <taxon>Agaricomycotina</taxon>
        <taxon>Tremellomycetes</taxon>
        <taxon>Filobasidiales</taxon>
        <taxon>Filobasidiaceae</taxon>
        <taxon>Naganishia</taxon>
    </lineage>
</organism>
<sequence length="273" mass="30338">MPPYANRNQSFSTGSPASPSVAGLSLFHDTRRAQLADDLSFLCGDIQFPVLSRVKAALTNICGPTTRAKPVKTKTQTESSTFSSLKNMLSCRSHSIDTSFFDEKDIRQSSLRSAITLNSSQGEPITGDLTQYGEKQSAKCLCKRVSQFTSSSRQVNSESLHSRFSDASLFSNTFDASRMSPSAIIRHRRAMLPLWIDTALARFYPSNTESQHTRHSQGLFPSSSETLSIARLNSPVGQSGFKVDVHRLAKGRCRRAERIEVKQPRDKWNGNWI</sequence>
<evidence type="ECO:0000313" key="1">
    <source>
        <dbReference type="EMBL" id="GHJ84175.1"/>
    </source>
</evidence>
<keyword evidence="2" id="KW-1185">Reference proteome</keyword>
<reference evidence="1" key="1">
    <citation type="submission" date="2020-07" db="EMBL/GenBank/DDBJ databases">
        <title>Draft Genome Sequence of a Deep-Sea Yeast, Naganishia (Cryptococcus) liquefaciens strain N6.</title>
        <authorList>
            <person name="Han Y.W."/>
            <person name="Kajitani R."/>
            <person name="Morimoto H."/>
            <person name="Parhat M."/>
            <person name="Tsubouchi H."/>
            <person name="Bakenova O."/>
            <person name="Ogata M."/>
            <person name="Argunhan B."/>
            <person name="Aoki R."/>
            <person name="Kajiwara S."/>
            <person name="Itoh T."/>
            <person name="Iwasaki H."/>
        </authorList>
    </citation>
    <scope>NUCLEOTIDE SEQUENCE</scope>
    <source>
        <strain evidence="1">N6</strain>
    </source>
</reference>
<accession>A0A8H3YCC8</accession>